<dbReference type="InterPro" id="IPR035965">
    <property type="entry name" value="PAS-like_dom_sf"/>
</dbReference>
<evidence type="ECO:0000313" key="3">
    <source>
        <dbReference type="Proteomes" id="UP000237447"/>
    </source>
</evidence>
<feature type="domain" description="PAS fold-3" evidence="1">
    <location>
        <begin position="44"/>
        <end position="132"/>
    </location>
</feature>
<dbReference type="SUPFAM" id="SSF55785">
    <property type="entry name" value="PYP-like sensor domain (PAS domain)"/>
    <property type="match status" value="1"/>
</dbReference>
<reference evidence="2 3" key="1">
    <citation type="journal article" date="2018" name="Syst. Appl. Microbiol.">
        <title>Agrobacterium rosae sp. nov., isolated from galls on different agricultural crops.</title>
        <authorList>
            <person name="Kuzmanovic N."/>
            <person name="Pulawska J."/>
            <person name="Smalla K."/>
            <person name="Nesme X."/>
        </authorList>
    </citation>
    <scope>NUCLEOTIDE SEQUENCE [LARGE SCALE GENOMIC DNA]</scope>
    <source>
        <strain evidence="2 3">NCPPB 1650</strain>
    </source>
</reference>
<evidence type="ECO:0000259" key="1">
    <source>
        <dbReference type="Pfam" id="PF08447"/>
    </source>
</evidence>
<dbReference type="Proteomes" id="UP000237447">
    <property type="component" value="Unassembled WGS sequence"/>
</dbReference>
<sequence>MGGPSGNLKKCLQEGMKLTHGENPADIDMEAGIYTWSLADDRLYGDTAIAALFGLDPLQTIRGLPLSSYIDRVHVSDQPLLTALIAKAVQDGLPYSAEYRVRNALNEFEFVMAVGRCFRDPAGNPSLYSGIIYPVRGLQ</sequence>
<accession>A0AAE5RY41</accession>
<dbReference type="AlphaFoldDB" id="A0AAE5RY41"/>
<proteinExistence type="predicted"/>
<evidence type="ECO:0000313" key="2">
    <source>
        <dbReference type="EMBL" id="POO51938.1"/>
    </source>
</evidence>
<protein>
    <submittedName>
        <fullName evidence="2">Diguanylate cyclase</fullName>
    </submittedName>
</protein>
<dbReference type="EMBL" id="NXEJ01000005">
    <property type="protein sequence ID" value="POO51938.1"/>
    <property type="molecule type" value="Genomic_DNA"/>
</dbReference>
<dbReference type="InterPro" id="IPR013655">
    <property type="entry name" value="PAS_fold_3"/>
</dbReference>
<gene>
    <name evidence="2" type="ORF">CPJ18_10735</name>
</gene>
<dbReference type="Gene3D" id="3.30.450.20">
    <property type="entry name" value="PAS domain"/>
    <property type="match status" value="1"/>
</dbReference>
<dbReference type="Pfam" id="PF08447">
    <property type="entry name" value="PAS_3"/>
    <property type="match status" value="1"/>
</dbReference>
<name>A0AAE5RY41_9HYPH</name>
<organism evidence="2 3">
    <name type="scientific">Agrobacterium rosae</name>
    <dbReference type="NCBI Taxonomy" id="1972867"/>
    <lineage>
        <taxon>Bacteria</taxon>
        <taxon>Pseudomonadati</taxon>
        <taxon>Pseudomonadota</taxon>
        <taxon>Alphaproteobacteria</taxon>
        <taxon>Hyphomicrobiales</taxon>
        <taxon>Rhizobiaceae</taxon>
        <taxon>Rhizobium/Agrobacterium group</taxon>
        <taxon>Agrobacterium</taxon>
    </lineage>
</organism>
<comment type="caution">
    <text evidence="2">The sequence shown here is derived from an EMBL/GenBank/DDBJ whole genome shotgun (WGS) entry which is preliminary data.</text>
</comment>